<reference evidence="2 3" key="1">
    <citation type="journal article" date="2001" name="Int. J. Syst. Evol. Microbiol.">
        <title>Agreia bicolorata gen. nov., sp. nov., to accommodate actinobacteria isolated from narrow reed grass infected by the nematode Heteroanguina graminophila.</title>
        <authorList>
            <person name="Evtushenko L.I."/>
            <person name="Dorofeeva L.V."/>
            <person name="Dobrovolskaya T.G."/>
            <person name="Streshinskaya G.M."/>
            <person name="Subbotin S.A."/>
            <person name="Tiedje J.M."/>
        </authorList>
    </citation>
    <scope>NUCLEOTIDE SEQUENCE [LARGE SCALE GENOMIC DNA]</scope>
    <source>
        <strain evidence="2 3">VKM Ac-1804</strain>
    </source>
</reference>
<feature type="domain" description="Fido" evidence="1">
    <location>
        <begin position="143"/>
        <end position="290"/>
    </location>
</feature>
<dbReference type="PANTHER" id="PTHR13504">
    <property type="entry name" value="FIDO DOMAIN-CONTAINING PROTEIN DDB_G0283145"/>
    <property type="match status" value="1"/>
</dbReference>
<evidence type="ECO:0000259" key="1">
    <source>
        <dbReference type="PROSITE" id="PS51459"/>
    </source>
</evidence>
<dbReference type="EMBL" id="JYFC01000003">
    <property type="protein sequence ID" value="KJC64288.1"/>
    <property type="molecule type" value="Genomic_DNA"/>
</dbReference>
<dbReference type="InterPro" id="IPR040198">
    <property type="entry name" value="Fido_containing"/>
</dbReference>
<dbReference type="PANTHER" id="PTHR13504:SF38">
    <property type="entry name" value="FIDO DOMAIN-CONTAINING PROTEIN"/>
    <property type="match status" value="1"/>
</dbReference>
<dbReference type="SUPFAM" id="SSF46785">
    <property type="entry name" value="Winged helix' DNA-binding domain"/>
    <property type="match status" value="1"/>
</dbReference>
<dbReference type="InterPro" id="IPR003812">
    <property type="entry name" value="Fido"/>
</dbReference>
<comment type="caution">
    <text evidence="2">The sequence shown here is derived from an EMBL/GenBank/DDBJ whole genome shotgun (WGS) entry which is preliminary data.</text>
</comment>
<evidence type="ECO:0000313" key="2">
    <source>
        <dbReference type="EMBL" id="KJC64288.1"/>
    </source>
</evidence>
<protein>
    <submittedName>
        <fullName evidence="2">Fic family protein</fullName>
    </submittedName>
</protein>
<dbReference type="Pfam" id="PF02661">
    <property type="entry name" value="Fic"/>
    <property type="match status" value="1"/>
</dbReference>
<dbReference type="Proteomes" id="UP000032503">
    <property type="component" value="Unassembled WGS sequence"/>
</dbReference>
<name>A0ABR5CF80_9MICO</name>
<sequence length="402" mass="42930">MTDGIPTASQWPVTTYEARPWERTGDEVGSRRRIRAASGPYQAAMPPFVAGLPVSLPADLVASSEDAARELTRFDADIGTLAAPFASILLRTESASSSEVENLTASAKQIALAEISDSSSANAQLVVGNVAAMEAAIALADDLDTDAILTMHRALLGRSRPDIVGQWRDQQVWIGGGSVSPHSAAFVPPHHERVAPLMTDVMEFARRTDLPVMAQIAIAHAQFETIHPFPDGNGRTGRAFVQGMLRASGVTRNVTVPVSAGLLGDTEGYVSALTAYRAGDVRPIIEALSEAAFAAIANGHSLQRDITAIAAQWNGGIRARSDSSVHRLMLFLLRQPVVTLKIVARELGVSGQAADTSVRKLVEAGILTQSSAGRRNRYWQATDILTALDDFGARARRQRPGR</sequence>
<proteinExistence type="predicted"/>
<dbReference type="InterPro" id="IPR011991">
    <property type="entry name" value="ArsR-like_HTH"/>
</dbReference>
<dbReference type="Gene3D" id="1.10.3290.10">
    <property type="entry name" value="Fido-like domain"/>
    <property type="match status" value="1"/>
</dbReference>
<dbReference type="InterPro" id="IPR036597">
    <property type="entry name" value="Fido-like_dom_sf"/>
</dbReference>
<accession>A0ABR5CF80</accession>
<keyword evidence="3" id="KW-1185">Reference proteome</keyword>
<evidence type="ECO:0000313" key="3">
    <source>
        <dbReference type="Proteomes" id="UP000032503"/>
    </source>
</evidence>
<gene>
    <name evidence="2" type="ORF">TZ00_07400</name>
</gene>
<dbReference type="InterPro" id="IPR036390">
    <property type="entry name" value="WH_DNA-bd_sf"/>
</dbReference>
<dbReference type="PROSITE" id="PS51459">
    <property type="entry name" value="FIDO"/>
    <property type="match status" value="1"/>
</dbReference>
<dbReference type="CDD" id="cd00090">
    <property type="entry name" value="HTH_ARSR"/>
    <property type="match status" value="1"/>
</dbReference>
<dbReference type="Gene3D" id="1.10.10.10">
    <property type="entry name" value="Winged helix-like DNA-binding domain superfamily/Winged helix DNA-binding domain"/>
    <property type="match status" value="1"/>
</dbReference>
<organism evidence="2 3">
    <name type="scientific">Agreia bicolorata</name>
    <dbReference type="NCBI Taxonomy" id="110935"/>
    <lineage>
        <taxon>Bacteria</taxon>
        <taxon>Bacillati</taxon>
        <taxon>Actinomycetota</taxon>
        <taxon>Actinomycetes</taxon>
        <taxon>Micrococcales</taxon>
        <taxon>Microbacteriaceae</taxon>
        <taxon>Agreia</taxon>
    </lineage>
</organism>
<dbReference type="SUPFAM" id="SSF140931">
    <property type="entry name" value="Fic-like"/>
    <property type="match status" value="1"/>
</dbReference>
<dbReference type="InterPro" id="IPR036388">
    <property type="entry name" value="WH-like_DNA-bd_sf"/>
</dbReference>